<dbReference type="STRING" id="467210.HMPREF1866_01532"/>
<sequence>MRENLIKLDIFDVLAVISYEAKHEVGKHGRAIIRAIIEERREEEYISTAQNTRWVRVNAIDETDKESTIFYGLLEKICFFKESGSFLVELELITGSSLMEEKVHTRGFSKHSGEYTDILNTLKEGYEESYYIIGEEGNGTVPDFLVQYRENDWNFIKRIAALKNTVIMPDYQSEGAKYFFGMPKRETKVLTSQDVRILVNKEYTVYEVKSREIHSLGDRVSFNRRDYRIIKILSKTDGSELYHTYYLTQDIDYIVKKEIKYDLKVIGASLYAKVTNVEKEKVKIAIDDIENKDEEIERWFDFSTVYSSSDGAGWYCMPEVGDSVRLYFPTENEENAYVCSAVHENEGDGIRTDPENKIWRNKYGKEIRLTPEGITIKSDSGDYIELNDSTGVKIVSSGSILIKAKDTVEISSEDSNISMVAGKRIMLLQDDTQIILKDGITVSGEGIHIS</sequence>
<dbReference type="PATRIC" id="fig|467210.3.peg.1517"/>
<evidence type="ECO:0000313" key="2">
    <source>
        <dbReference type="EMBL" id="KXB57137.1"/>
    </source>
</evidence>
<evidence type="ECO:0000259" key="1">
    <source>
        <dbReference type="Pfam" id="PF04717"/>
    </source>
</evidence>
<dbReference type="RefSeq" id="WP_060931269.1">
    <property type="nucleotide sequence ID" value="NZ_KQ959831.1"/>
</dbReference>
<evidence type="ECO:0000313" key="3">
    <source>
        <dbReference type="Proteomes" id="UP000070394"/>
    </source>
</evidence>
<dbReference type="Pfam" id="PF04717">
    <property type="entry name" value="Phage_base_V"/>
    <property type="match status" value="1"/>
</dbReference>
<name>A0A133ZNX3_9FIRM</name>
<accession>A0A133ZNX3</accession>
<dbReference type="EMBL" id="LSDA01000095">
    <property type="protein sequence ID" value="KXB57137.1"/>
    <property type="molecule type" value="Genomic_DNA"/>
</dbReference>
<proteinExistence type="predicted"/>
<feature type="domain" description="Gp5/Type VI secretion system Vgr protein OB-fold" evidence="1">
    <location>
        <begin position="275"/>
        <end position="342"/>
    </location>
</feature>
<organism evidence="2 3">
    <name type="scientific">Lachnoanaerobaculum saburreum</name>
    <dbReference type="NCBI Taxonomy" id="467210"/>
    <lineage>
        <taxon>Bacteria</taxon>
        <taxon>Bacillati</taxon>
        <taxon>Bacillota</taxon>
        <taxon>Clostridia</taxon>
        <taxon>Lachnospirales</taxon>
        <taxon>Lachnospiraceae</taxon>
        <taxon>Lachnoanaerobaculum</taxon>
    </lineage>
</organism>
<protein>
    <recommendedName>
        <fullName evidence="1">Gp5/Type VI secretion system Vgr protein OB-fold domain-containing protein</fullName>
    </recommendedName>
</protein>
<dbReference type="AlphaFoldDB" id="A0A133ZNX3"/>
<dbReference type="Proteomes" id="UP000070394">
    <property type="component" value="Unassembled WGS sequence"/>
</dbReference>
<dbReference type="InterPro" id="IPR006531">
    <property type="entry name" value="Gp5/Vgr_OB"/>
</dbReference>
<comment type="caution">
    <text evidence="2">The sequence shown here is derived from an EMBL/GenBank/DDBJ whole genome shotgun (WGS) entry which is preliminary data.</text>
</comment>
<reference evidence="3" key="1">
    <citation type="submission" date="2016-01" db="EMBL/GenBank/DDBJ databases">
        <authorList>
            <person name="Mitreva M."/>
            <person name="Pepin K.H."/>
            <person name="Mihindukulasuriya K.A."/>
            <person name="Fulton R."/>
            <person name="Fronick C."/>
            <person name="O'Laughlin M."/>
            <person name="Miner T."/>
            <person name="Herter B."/>
            <person name="Rosa B.A."/>
            <person name="Cordes M."/>
            <person name="Tomlinson C."/>
            <person name="Wollam A."/>
            <person name="Palsikar V.B."/>
            <person name="Mardis E.R."/>
            <person name="Wilson R.K."/>
        </authorList>
    </citation>
    <scope>NUCLEOTIDE SEQUENCE [LARGE SCALE GENOMIC DNA]</scope>
    <source>
        <strain evidence="3">DNF00896</strain>
    </source>
</reference>
<keyword evidence="3" id="KW-1185">Reference proteome</keyword>
<dbReference type="SUPFAM" id="SSF69279">
    <property type="entry name" value="Phage tail proteins"/>
    <property type="match status" value="1"/>
</dbReference>
<gene>
    <name evidence="2" type="ORF">HMPREF1866_01532</name>
</gene>
<dbReference type="OrthoDB" id="95423at2"/>